<reference evidence="2 3" key="1">
    <citation type="journal article" date="2015" name="Genome Announc.">
        <title>Expanding the biotechnology potential of lactobacilli through comparative genomics of 213 strains and associated genera.</title>
        <authorList>
            <person name="Sun Z."/>
            <person name="Harris H.M."/>
            <person name="McCann A."/>
            <person name="Guo C."/>
            <person name="Argimon S."/>
            <person name="Zhang W."/>
            <person name="Yang X."/>
            <person name="Jeffery I.B."/>
            <person name="Cooney J.C."/>
            <person name="Kagawa T.F."/>
            <person name="Liu W."/>
            <person name="Song Y."/>
            <person name="Salvetti E."/>
            <person name="Wrobel A."/>
            <person name="Rasinkangas P."/>
            <person name="Parkhill J."/>
            <person name="Rea M.C."/>
            <person name="O'Sullivan O."/>
            <person name="Ritari J."/>
            <person name="Douillard F.P."/>
            <person name="Paul Ross R."/>
            <person name="Yang R."/>
            <person name="Briner A.E."/>
            <person name="Felis G.E."/>
            <person name="de Vos W.M."/>
            <person name="Barrangou R."/>
            <person name="Klaenhammer T.R."/>
            <person name="Caufield P.W."/>
            <person name="Cui Y."/>
            <person name="Zhang H."/>
            <person name="O'Toole P.W."/>
        </authorList>
    </citation>
    <scope>NUCLEOTIDE SEQUENCE [LARGE SCALE GENOMIC DNA]</scope>
    <source>
        <strain evidence="2 3">DSM 23026</strain>
    </source>
</reference>
<keyword evidence="3" id="KW-1185">Reference proteome</keyword>
<protein>
    <submittedName>
        <fullName evidence="2">Uncharacterized protein</fullName>
    </submittedName>
</protein>
<name>A0A0R2NG43_9LACO</name>
<accession>A0A0R2NG43</accession>
<dbReference type="PATRIC" id="fig|480391.4.peg.768"/>
<keyword evidence="1" id="KW-0472">Membrane</keyword>
<keyword evidence="1" id="KW-0812">Transmembrane</keyword>
<sequence length="263" mass="29901">MSKLSSVLKYDLKRYLRFIGMAYLWMIGIVVVLPTIVQIISNGTNNLGGFIQNLFSSTLVSAIFVNFVLLFCLGSLTYERFEFFIQNGISRRTAWASKWIGLTLMALVANIYNQVFSMVTIWGTTKFDDSVPYLETYGKFFGERWMDLTMMFVFTMIFTMCVFVMGMFLGSIFALLARSTRRIVYVAIPLIGVIVITIFGKLISSHVISTEGIDIFLKWCVGYNSSLGYFNPLPPLGIMLAWIIIGSLISRYLNLKLKIKRGE</sequence>
<feature type="transmembrane region" description="Helical" evidence="1">
    <location>
        <begin position="183"/>
        <end position="203"/>
    </location>
</feature>
<dbReference type="OrthoDB" id="2249484at2"/>
<dbReference type="RefSeq" id="WP_057799839.1">
    <property type="nucleotide sequence ID" value="NZ_BJZZ01000021.1"/>
</dbReference>
<evidence type="ECO:0000313" key="3">
    <source>
        <dbReference type="Proteomes" id="UP000051249"/>
    </source>
</evidence>
<feature type="transmembrane region" description="Helical" evidence="1">
    <location>
        <begin position="60"/>
        <end position="78"/>
    </location>
</feature>
<dbReference type="EMBL" id="JQCQ01000022">
    <property type="protein sequence ID" value="KRO24774.1"/>
    <property type="molecule type" value="Genomic_DNA"/>
</dbReference>
<keyword evidence="1" id="KW-1133">Transmembrane helix</keyword>
<proteinExistence type="predicted"/>
<dbReference type="AlphaFoldDB" id="A0A0R2NG43"/>
<feature type="transmembrane region" description="Helical" evidence="1">
    <location>
        <begin position="99"/>
        <end position="122"/>
    </location>
</feature>
<evidence type="ECO:0000256" key="1">
    <source>
        <dbReference type="SAM" id="Phobius"/>
    </source>
</evidence>
<feature type="transmembrane region" description="Helical" evidence="1">
    <location>
        <begin position="21"/>
        <end position="40"/>
    </location>
</feature>
<gene>
    <name evidence="2" type="ORF">IV88_GL000757</name>
</gene>
<feature type="transmembrane region" description="Helical" evidence="1">
    <location>
        <begin position="150"/>
        <end position="176"/>
    </location>
</feature>
<dbReference type="Proteomes" id="UP000051249">
    <property type="component" value="Unassembled WGS sequence"/>
</dbReference>
<evidence type="ECO:0000313" key="2">
    <source>
        <dbReference type="EMBL" id="KRO24774.1"/>
    </source>
</evidence>
<organism evidence="2 3">
    <name type="scientific">Pediococcus argentinicus</name>
    <dbReference type="NCBI Taxonomy" id="480391"/>
    <lineage>
        <taxon>Bacteria</taxon>
        <taxon>Bacillati</taxon>
        <taxon>Bacillota</taxon>
        <taxon>Bacilli</taxon>
        <taxon>Lactobacillales</taxon>
        <taxon>Lactobacillaceae</taxon>
        <taxon>Pediococcus</taxon>
    </lineage>
</organism>
<feature type="transmembrane region" description="Helical" evidence="1">
    <location>
        <begin position="233"/>
        <end position="253"/>
    </location>
</feature>
<comment type="caution">
    <text evidence="2">The sequence shown here is derived from an EMBL/GenBank/DDBJ whole genome shotgun (WGS) entry which is preliminary data.</text>
</comment>